<keyword evidence="6" id="KW-0479">Metal-binding</keyword>
<accession>A0A0M9VGZ0</accession>
<dbReference type="Gene3D" id="3.30.2170.10">
    <property type="entry name" value="archaeoglobus fulgidus dsm 4304 superfamily"/>
    <property type="match status" value="1"/>
</dbReference>
<evidence type="ECO:0000256" key="1">
    <source>
        <dbReference type="ARBA" id="ARBA00004496"/>
    </source>
</evidence>
<dbReference type="EMBL" id="LIYD01000005">
    <property type="protein sequence ID" value="KOS05010.1"/>
    <property type="molecule type" value="Genomic_DNA"/>
</dbReference>
<evidence type="ECO:0000256" key="5">
    <source>
        <dbReference type="ARBA" id="ARBA00022801"/>
    </source>
</evidence>
<keyword evidence="2 6" id="KW-0963">Cytoplasm</keyword>
<sequence>MQMIPNYNNLPLDQATRMQNEMKGNILLAGLQGKVVTIGGADISHNKYEDTVYAGIVVLSYPQMTLLSYSLVVSETKFPYVPGYLGFREVPALLEAWQQLPQKPDIMVLDGQGITHPRRMGIASHFGLLANCAAIGCAKNMLYGKFPELGEEKFSSSPITNGGELLGYALRTKQGVKPVYISPGNTVSVPQSLEIMNNCIGKHRIPEPTRLAHNAVNLLRTGNLKPGYHSLNPQMDLFG</sequence>
<keyword evidence="6" id="KW-0460">Magnesium</keyword>
<dbReference type="GO" id="GO:0000287">
    <property type="term" value="F:magnesium ion binding"/>
    <property type="evidence" value="ECO:0007669"/>
    <property type="project" value="UniProtKB-UniRule"/>
</dbReference>
<evidence type="ECO:0000256" key="3">
    <source>
        <dbReference type="ARBA" id="ARBA00022722"/>
    </source>
</evidence>
<comment type="similarity">
    <text evidence="6">Belongs to the endonuclease V family.</text>
</comment>
<dbReference type="RefSeq" id="WP_054406068.1">
    <property type="nucleotide sequence ID" value="NZ_FOYA01000004.1"/>
</dbReference>
<dbReference type="HAMAP" id="MF_00801">
    <property type="entry name" value="Endonuclease_5"/>
    <property type="match status" value="1"/>
</dbReference>
<evidence type="ECO:0000313" key="7">
    <source>
        <dbReference type="EMBL" id="KOS05010.1"/>
    </source>
</evidence>
<dbReference type="OrthoDB" id="9790916at2"/>
<feature type="binding site" evidence="6">
    <location>
        <position position="110"/>
    </location>
    <ligand>
        <name>Mg(2+)</name>
        <dbReference type="ChEBI" id="CHEBI:18420"/>
    </ligand>
</feature>
<comment type="subcellular location">
    <subcellularLocation>
        <location evidence="1 6">Cytoplasm</location>
    </subcellularLocation>
</comment>
<dbReference type="CDD" id="cd06559">
    <property type="entry name" value="Endonuclease_V"/>
    <property type="match status" value="1"/>
</dbReference>
<keyword evidence="4 6" id="KW-0255">Endonuclease</keyword>
<dbReference type="PATRIC" id="fig|1202724.3.peg.488"/>
<dbReference type="Pfam" id="PF04493">
    <property type="entry name" value="Endonuclease_5"/>
    <property type="match status" value="1"/>
</dbReference>
<feature type="binding site" evidence="6">
    <location>
        <position position="42"/>
    </location>
    <ligand>
        <name>Mg(2+)</name>
        <dbReference type="ChEBI" id="CHEBI:18420"/>
    </ligand>
</feature>
<dbReference type="Proteomes" id="UP000037755">
    <property type="component" value="Unassembled WGS sequence"/>
</dbReference>
<dbReference type="GO" id="GO:0043737">
    <property type="term" value="F:deoxyribonuclease V activity"/>
    <property type="evidence" value="ECO:0007669"/>
    <property type="project" value="UniProtKB-UniRule"/>
</dbReference>
<organism evidence="7 8">
    <name type="scientific">Flavobacterium akiainvivens</name>
    <dbReference type="NCBI Taxonomy" id="1202724"/>
    <lineage>
        <taxon>Bacteria</taxon>
        <taxon>Pseudomonadati</taxon>
        <taxon>Bacteroidota</taxon>
        <taxon>Flavobacteriia</taxon>
        <taxon>Flavobacteriales</taxon>
        <taxon>Flavobacteriaceae</taxon>
        <taxon>Flavobacterium</taxon>
    </lineage>
</organism>
<comment type="catalytic activity">
    <reaction evidence="6">
        <text>Endonucleolytic cleavage at apurinic or apyrimidinic sites to products with a 5'-phosphate.</text>
        <dbReference type="EC" id="3.1.21.7"/>
    </reaction>
</comment>
<name>A0A0M9VGZ0_9FLAO</name>
<keyword evidence="8" id="KW-1185">Reference proteome</keyword>
<keyword evidence="3 6" id="KW-0540">Nuclease</keyword>
<evidence type="ECO:0000313" key="8">
    <source>
        <dbReference type="Proteomes" id="UP000037755"/>
    </source>
</evidence>
<dbReference type="AlphaFoldDB" id="A0A0M9VGZ0"/>
<proteinExistence type="inferred from homology"/>
<dbReference type="GO" id="GO:0016891">
    <property type="term" value="F:RNA endonuclease activity producing 5'-phosphomonoesters, hydrolytic mechanism"/>
    <property type="evidence" value="ECO:0007669"/>
    <property type="project" value="TreeGrafter"/>
</dbReference>
<comment type="cofactor">
    <cofactor evidence="6">
        <name>Mg(2+)</name>
        <dbReference type="ChEBI" id="CHEBI:18420"/>
    </cofactor>
</comment>
<evidence type="ECO:0000256" key="2">
    <source>
        <dbReference type="ARBA" id="ARBA00022490"/>
    </source>
</evidence>
<evidence type="ECO:0000256" key="4">
    <source>
        <dbReference type="ARBA" id="ARBA00022759"/>
    </source>
</evidence>
<comment type="caution">
    <text evidence="7">The sequence shown here is derived from an EMBL/GenBank/DDBJ whole genome shotgun (WGS) entry which is preliminary data.</text>
</comment>
<feature type="site" description="Interaction with target DNA" evidence="6">
    <location>
        <position position="80"/>
    </location>
</feature>
<dbReference type="NCBIfam" id="NF008629">
    <property type="entry name" value="PRK11617.1"/>
    <property type="match status" value="1"/>
</dbReference>
<dbReference type="PANTHER" id="PTHR28511:SF1">
    <property type="entry name" value="ENDONUCLEASE V"/>
    <property type="match status" value="1"/>
</dbReference>
<dbReference type="GO" id="GO:0003727">
    <property type="term" value="F:single-stranded RNA binding"/>
    <property type="evidence" value="ECO:0007669"/>
    <property type="project" value="TreeGrafter"/>
</dbReference>
<dbReference type="STRING" id="1202724.AM493_02370"/>
<dbReference type="InterPro" id="IPR007581">
    <property type="entry name" value="Endonuclease-V"/>
</dbReference>
<dbReference type="GO" id="GO:0005737">
    <property type="term" value="C:cytoplasm"/>
    <property type="evidence" value="ECO:0007669"/>
    <property type="project" value="UniProtKB-SubCell"/>
</dbReference>
<protein>
    <recommendedName>
        <fullName evidence="6">Endonuclease V</fullName>
        <ecNumber evidence="6">3.1.21.7</ecNumber>
    </recommendedName>
    <alternativeName>
        <fullName evidence="6">Deoxyinosine 3'endonuclease</fullName>
    </alternativeName>
    <alternativeName>
        <fullName evidence="6">Deoxyribonuclease V</fullName>
        <shortName evidence="6">DNase V</shortName>
    </alternativeName>
</protein>
<gene>
    <name evidence="6" type="primary">nfi</name>
    <name evidence="7" type="ORF">AM493_02370</name>
</gene>
<keyword evidence="6" id="KW-0227">DNA damage</keyword>
<dbReference type="EC" id="3.1.21.7" evidence="6"/>
<reference evidence="7 8" key="1">
    <citation type="submission" date="2015-08" db="EMBL/GenBank/DDBJ databases">
        <title>Whole genome sequence of Flavobacterium akiainvivens IK-1T, from decaying Wikstroemia oahuensis, an endemic Hawaiian shrub.</title>
        <authorList>
            <person name="Wan X."/>
            <person name="Hou S."/>
            <person name="Saito J."/>
            <person name="Donachie S."/>
        </authorList>
    </citation>
    <scope>NUCLEOTIDE SEQUENCE [LARGE SCALE GENOMIC DNA]</scope>
    <source>
        <strain evidence="7 8">IK-1</strain>
    </source>
</reference>
<keyword evidence="5 6" id="KW-0378">Hydrolase</keyword>
<keyword evidence="6" id="KW-0234">DNA repair</keyword>
<dbReference type="GO" id="GO:0006281">
    <property type="term" value="P:DNA repair"/>
    <property type="evidence" value="ECO:0007669"/>
    <property type="project" value="UniProtKB-UniRule"/>
</dbReference>
<comment type="function">
    <text evidence="6">DNA repair enzyme involved in the repair of deaminated bases. Selectively cleaves double-stranded DNA at the second phosphodiester bond 3' to a deoxyinosine leaving behind the intact lesion on the nicked DNA.</text>
</comment>
<dbReference type="PANTHER" id="PTHR28511">
    <property type="entry name" value="ENDONUCLEASE V"/>
    <property type="match status" value="1"/>
</dbReference>
<evidence type="ECO:0000256" key="6">
    <source>
        <dbReference type="HAMAP-Rule" id="MF_00801"/>
    </source>
</evidence>